<dbReference type="EMBL" id="CP099489">
    <property type="protein sequence ID" value="USQ80567.1"/>
    <property type="molecule type" value="Genomic_DNA"/>
</dbReference>
<accession>A0ABY4YVD6</accession>
<protein>
    <submittedName>
        <fullName evidence="9">PspC domain-containing protein</fullName>
    </submittedName>
</protein>
<evidence type="ECO:0000256" key="7">
    <source>
        <dbReference type="SAM" id="Phobius"/>
    </source>
</evidence>
<evidence type="ECO:0000313" key="10">
    <source>
        <dbReference type="Proteomes" id="UP001056455"/>
    </source>
</evidence>
<feature type="region of interest" description="Disordered" evidence="6">
    <location>
        <begin position="1"/>
        <end position="20"/>
    </location>
</feature>
<keyword evidence="2" id="KW-1003">Cell membrane</keyword>
<feature type="compositionally biased region" description="Low complexity" evidence="6">
    <location>
        <begin position="214"/>
        <end position="233"/>
    </location>
</feature>
<evidence type="ECO:0000256" key="6">
    <source>
        <dbReference type="SAM" id="MobiDB-lite"/>
    </source>
</evidence>
<feature type="region of interest" description="Disordered" evidence="6">
    <location>
        <begin position="165"/>
        <end position="278"/>
    </location>
</feature>
<dbReference type="Pfam" id="PF04024">
    <property type="entry name" value="PspC"/>
    <property type="match status" value="1"/>
</dbReference>
<dbReference type="RefSeq" id="WP_252593942.1">
    <property type="nucleotide sequence ID" value="NZ_CP099489.1"/>
</dbReference>
<keyword evidence="5 7" id="KW-0472">Membrane</keyword>
<dbReference type="InterPro" id="IPR007168">
    <property type="entry name" value="Phageshock_PspC_N"/>
</dbReference>
<feature type="transmembrane region" description="Helical" evidence="7">
    <location>
        <begin position="309"/>
        <end position="329"/>
    </location>
</feature>
<keyword evidence="10" id="KW-1185">Reference proteome</keyword>
<sequence>MTQTPGGPQAGGRRPNGTDNFVDGLRRIDMRRSDDGWIGGVCAGLATRLGLDPLVIRALFAVLSLAVGLGVLAYLAAWLLIPDTDEDVHLEEALRNGEAASVVLLVATVLSVFGTFGWFGGGWFSDGAWGGNIFWGLLSLVLLVGGAAWLWSEWRSRPDPGFYSRHVRASAPPPPPSTPDTPSTPDATAAGNPAWQQGASDPTWNQPLSDAGWSHGTDASSSQGSSDASWPSGPAGPGWTGGTGATAWAPHDSPPSATPRPPKPPKPPKRPGRRSAGAAGTLLGTGLALAVGGGLYWASVEYDWPGNPLLIALAGALAVLGLTVLILGLAGRTSGFPGFLAIAALVATALFLPIGDHFVPSGKMGDYTWSPRTVAELEADAPFRVGAGTGTLQLHGLSPDELDGESITASVGFGQLVIDLPDDLTVRIDAGTAGGVVRNHAGDSTYIGGLNVAEDIVIGDGPVDLTIDARVGFGEILLKGGDR</sequence>
<gene>
    <name evidence="9" type="ORF">NF556_02565</name>
</gene>
<evidence type="ECO:0000256" key="2">
    <source>
        <dbReference type="ARBA" id="ARBA00022475"/>
    </source>
</evidence>
<feature type="transmembrane region" description="Helical" evidence="7">
    <location>
        <begin position="336"/>
        <end position="354"/>
    </location>
</feature>
<dbReference type="InterPro" id="IPR052027">
    <property type="entry name" value="PspC"/>
</dbReference>
<feature type="compositionally biased region" description="Polar residues" evidence="6">
    <location>
        <begin position="194"/>
        <end position="208"/>
    </location>
</feature>
<feature type="transmembrane region" description="Helical" evidence="7">
    <location>
        <begin position="276"/>
        <end position="297"/>
    </location>
</feature>
<comment type="subcellular location">
    <subcellularLocation>
        <location evidence="1">Cell membrane</location>
        <topology evidence="1">Single-pass membrane protein</topology>
    </subcellularLocation>
</comment>
<feature type="domain" description="Phage shock protein PspC N-terminal" evidence="8">
    <location>
        <begin position="31"/>
        <end position="83"/>
    </location>
</feature>
<evidence type="ECO:0000256" key="1">
    <source>
        <dbReference type="ARBA" id="ARBA00004162"/>
    </source>
</evidence>
<feature type="compositionally biased region" description="Gly residues" evidence="6">
    <location>
        <begin position="235"/>
        <end position="244"/>
    </location>
</feature>
<evidence type="ECO:0000256" key="4">
    <source>
        <dbReference type="ARBA" id="ARBA00022989"/>
    </source>
</evidence>
<evidence type="ECO:0000256" key="5">
    <source>
        <dbReference type="ARBA" id="ARBA00023136"/>
    </source>
</evidence>
<keyword evidence="3 7" id="KW-0812">Transmembrane</keyword>
<dbReference type="PANTHER" id="PTHR33885:SF3">
    <property type="entry name" value="PHAGE SHOCK PROTEIN C"/>
    <property type="match status" value="1"/>
</dbReference>
<dbReference type="PANTHER" id="PTHR33885">
    <property type="entry name" value="PHAGE SHOCK PROTEIN C"/>
    <property type="match status" value="1"/>
</dbReference>
<dbReference type="Proteomes" id="UP001056455">
    <property type="component" value="Chromosome"/>
</dbReference>
<feature type="transmembrane region" description="Helical" evidence="7">
    <location>
        <begin position="54"/>
        <end position="81"/>
    </location>
</feature>
<keyword evidence="4 7" id="KW-1133">Transmembrane helix</keyword>
<feature type="transmembrane region" description="Helical" evidence="7">
    <location>
        <begin position="102"/>
        <end position="121"/>
    </location>
</feature>
<evidence type="ECO:0000313" key="9">
    <source>
        <dbReference type="EMBL" id="USQ80567.1"/>
    </source>
</evidence>
<feature type="compositionally biased region" description="Pro residues" evidence="6">
    <location>
        <begin position="252"/>
        <end position="265"/>
    </location>
</feature>
<feature type="transmembrane region" description="Helical" evidence="7">
    <location>
        <begin position="133"/>
        <end position="151"/>
    </location>
</feature>
<evidence type="ECO:0000256" key="3">
    <source>
        <dbReference type="ARBA" id="ARBA00022692"/>
    </source>
</evidence>
<name>A0ABY4YVD6_9MICO</name>
<feature type="compositionally biased region" description="Low complexity" evidence="6">
    <location>
        <begin position="180"/>
        <end position="190"/>
    </location>
</feature>
<reference evidence="9" key="1">
    <citation type="submission" date="2022-06" db="EMBL/GenBank/DDBJ databases">
        <title>Ornithinimicrobium HY1793.</title>
        <authorList>
            <person name="Huang Y."/>
        </authorList>
    </citation>
    <scope>NUCLEOTIDE SEQUENCE</scope>
    <source>
        <strain evidence="9">HY1793</strain>
    </source>
</reference>
<evidence type="ECO:0000259" key="8">
    <source>
        <dbReference type="Pfam" id="PF04024"/>
    </source>
</evidence>
<organism evidence="9 10">
    <name type="scientific">Ornithinimicrobium faecis</name>
    <dbReference type="NCBI Taxonomy" id="2934158"/>
    <lineage>
        <taxon>Bacteria</taxon>
        <taxon>Bacillati</taxon>
        <taxon>Actinomycetota</taxon>
        <taxon>Actinomycetes</taxon>
        <taxon>Micrococcales</taxon>
        <taxon>Ornithinimicrobiaceae</taxon>
        <taxon>Ornithinimicrobium</taxon>
    </lineage>
</organism>
<proteinExistence type="predicted"/>